<dbReference type="EMBL" id="LVHD01000003">
    <property type="protein sequence ID" value="OAG78485.1"/>
    <property type="molecule type" value="Genomic_DNA"/>
</dbReference>
<dbReference type="PATRIC" id="fig|178901.10.peg.480"/>
<comment type="caution">
    <text evidence="1">The sequence shown here is derived from an EMBL/GenBank/DDBJ whole genome shotgun (WGS) entry which is preliminary data.</text>
</comment>
<dbReference type="eggNOG" id="ENOG503376F">
    <property type="taxonomic scope" value="Bacteria"/>
</dbReference>
<evidence type="ECO:0000313" key="2">
    <source>
        <dbReference type="Proteomes" id="UP000077349"/>
    </source>
</evidence>
<evidence type="ECO:0000313" key="1">
    <source>
        <dbReference type="EMBL" id="OAG78485.1"/>
    </source>
</evidence>
<dbReference type="Proteomes" id="UP000077349">
    <property type="component" value="Unassembled WGS sequence"/>
</dbReference>
<name>A0A087PXE6_9PROT</name>
<organism evidence="1 2">
    <name type="scientific">Acetobacter malorum</name>
    <dbReference type="NCBI Taxonomy" id="178901"/>
    <lineage>
        <taxon>Bacteria</taxon>
        <taxon>Pseudomonadati</taxon>
        <taxon>Pseudomonadota</taxon>
        <taxon>Alphaproteobacteria</taxon>
        <taxon>Acetobacterales</taxon>
        <taxon>Acetobacteraceae</taxon>
        <taxon>Acetobacter</taxon>
    </lineage>
</organism>
<dbReference type="STRING" id="178901.AmDm5_0490"/>
<reference evidence="1 2" key="1">
    <citation type="submission" date="2016-03" db="EMBL/GenBank/DDBJ databases">
        <title>Draft genome sequence of Acetobacter malorum CECT 7742, a strain isolated from strawberry vinegar.</title>
        <authorList>
            <person name="Sainz F."/>
            <person name="Mas A."/>
            <person name="Torija M.J."/>
        </authorList>
    </citation>
    <scope>NUCLEOTIDE SEQUENCE [LARGE SCALE GENOMIC DNA]</scope>
    <source>
        <strain evidence="1 2">CECT 7742</strain>
    </source>
</reference>
<dbReference type="AlphaFoldDB" id="A0A087PXE6"/>
<sequence length="400" mass="42142">MSAPQLSNYVLETATAPGTGSFTLNGPAADRRSFEAAFSSGALVFYFADDGSSAEWGIGTLTVGTPSVLARTTVLGNTANTRAALNFPGTVEVYNEIPAECHPVLGQDGSLDLAGGLTIKGLPAVVGAISDHSHYVLQVTYDTDAQAFGFLDTTGVWKYVQPQGDYATNGALSAETSRATTIEGNLQTSKANLGGGNTFYGDQTVRGNVSVGVGLGWSGGTASGQRRWSNGHLIFGSPDGATNTYMGAFQITDLMGSPGDNYSGINMFGLDYSGKRYDWQFPWNGNIVTPKGSVAFVSDLDNLATTSQLPSGGTAGNGYYTITAGIQDLVFTITFNTAGGQWVEFPRKFSSTPNVLACSDGSSDNQTDTDWYVWGRTKDGFYFNARNHQGSFQIFAKGPA</sequence>
<proteinExistence type="predicted"/>
<accession>A0A087PXE6</accession>
<gene>
    <name evidence="1" type="ORF">Amal_00498</name>
</gene>
<protein>
    <submittedName>
        <fullName evidence="1">Tail fiber protein</fullName>
    </submittedName>
</protein>